<dbReference type="AlphaFoldDB" id="A0AAW1NRQ2"/>
<comment type="caution">
    <text evidence="2">The sequence shown here is derived from an EMBL/GenBank/DDBJ whole genome shotgun (WGS) entry which is preliminary data.</text>
</comment>
<protein>
    <submittedName>
        <fullName evidence="2">Uncharacterized protein</fullName>
    </submittedName>
</protein>
<name>A0AAW1NRQ2_9CHLO</name>
<evidence type="ECO:0000313" key="2">
    <source>
        <dbReference type="EMBL" id="KAK9796632.1"/>
    </source>
</evidence>
<evidence type="ECO:0000256" key="1">
    <source>
        <dbReference type="SAM" id="MobiDB-lite"/>
    </source>
</evidence>
<feature type="compositionally biased region" description="Low complexity" evidence="1">
    <location>
        <begin position="212"/>
        <end position="226"/>
    </location>
</feature>
<sequence>MFTALPQPESLLFDFETGEERSEIPRPPSDVNAIGEHIAMLMSPRAFYEARLLSDVRQFKAAVLKEDGRHDIVVLATKLAAVGYDVAIRTAVGGGTGQQCFRNLHHVFLVIFWEGKQLIVEPQFRAQFCICNTTSQYKALVQSLPDEWVGNQGAVKPLVRLLCAQMALAFESFQTATPPWRQQSSIVSKWLPAKKLDRSISAEMAAPLAGCSPTSTLTAPDSSSSDSETDSSKPEPSKAAVTQRKSLDAIFRSNSAVQGHLPPP</sequence>
<dbReference type="Pfam" id="PF04720">
    <property type="entry name" value="PDDEXK_6"/>
    <property type="match status" value="1"/>
</dbReference>
<organism evidence="2 3">
    <name type="scientific">Symbiochloris irregularis</name>
    <dbReference type="NCBI Taxonomy" id="706552"/>
    <lineage>
        <taxon>Eukaryota</taxon>
        <taxon>Viridiplantae</taxon>
        <taxon>Chlorophyta</taxon>
        <taxon>core chlorophytes</taxon>
        <taxon>Trebouxiophyceae</taxon>
        <taxon>Trebouxiales</taxon>
        <taxon>Trebouxiaceae</taxon>
        <taxon>Symbiochloris</taxon>
    </lineage>
</organism>
<dbReference type="EMBL" id="JALJOQ010000115">
    <property type="protein sequence ID" value="KAK9796632.1"/>
    <property type="molecule type" value="Genomic_DNA"/>
</dbReference>
<proteinExistence type="predicted"/>
<keyword evidence="3" id="KW-1185">Reference proteome</keyword>
<dbReference type="PANTHER" id="PTHR31579:SF1">
    <property type="entry name" value="OS03G0796600 PROTEIN"/>
    <property type="match status" value="1"/>
</dbReference>
<reference evidence="2 3" key="1">
    <citation type="journal article" date="2024" name="Nat. Commun.">
        <title>Phylogenomics reveals the evolutionary origins of lichenization in chlorophyte algae.</title>
        <authorList>
            <person name="Puginier C."/>
            <person name="Libourel C."/>
            <person name="Otte J."/>
            <person name="Skaloud P."/>
            <person name="Haon M."/>
            <person name="Grisel S."/>
            <person name="Petersen M."/>
            <person name="Berrin J.G."/>
            <person name="Delaux P.M."/>
            <person name="Dal Grande F."/>
            <person name="Keller J."/>
        </authorList>
    </citation>
    <scope>NUCLEOTIDE SEQUENCE [LARGE SCALE GENOMIC DNA]</scope>
    <source>
        <strain evidence="2 3">SAG 2036</strain>
    </source>
</reference>
<feature type="region of interest" description="Disordered" evidence="1">
    <location>
        <begin position="211"/>
        <end position="245"/>
    </location>
</feature>
<accession>A0AAW1NRQ2</accession>
<dbReference type="Proteomes" id="UP001465755">
    <property type="component" value="Unassembled WGS sequence"/>
</dbReference>
<dbReference type="InterPro" id="IPR006502">
    <property type="entry name" value="PDDEXK-like"/>
</dbReference>
<gene>
    <name evidence="2" type="ORF">WJX73_004180</name>
</gene>
<dbReference type="PANTHER" id="PTHR31579">
    <property type="entry name" value="OS03G0796600 PROTEIN"/>
    <property type="match status" value="1"/>
</dbReference>
<evidence type="ECO:0000313" key="3">
    <source>
        <dbReference type="Proteomes" id="UP001465755"/>
    </source>
</evidence>